<dbReference type="Proteomes" id="UP001501729">
    <property type="component" value="Unassembled WGS sequence"/>
</dbReference>
<dbReference type="InterPro" id="IPR050523">
    <property type="entry name" value="AKR_Detox_Biosynth"/>
</dbReference>
<dbReference type="GO" id="GO:0016491">
    <property type="term" value="F:oxidoreductase activity"/>
    <property type="evidence" value="ECO:0007669"/>
    <property type="project" value="UniProtKB-KW"/>
</dbReference>
<keyword evidence="4" id="KW-1185">Reference proteome</keyword>
<sequence length="317" mass="35986">MNYQTLGSTGTKVSELCFGTWRFGLEAEDGTVETTREEAHDLLDAAWDYGINFIDTANGYGGGQSERWIGEWLDDYERENVVIASKVYWTMESQFDENLSRKNVRAEIEGTLNRLNTDYIDLYYIHRWDDETPIRETLRTLTCLIEEGKVNYLGASSMAAWKLTKALWTSDVDGLERFEVTQPRFNAAYRDPVREFLDVCTDQNLAVCPYSPLEGGFLTGKYDRDADAPEGSRGDLHSWEGFSEEQWAVLDEIQSVADDLDATPAQVSLRWLSQQESFSCIPIVGARTTEQLTDNAGAAKIELSSDQYERIESAYED</sequence>
<dbReference type="AlphaFoldDB" id="A0AAV3UPH3"/>
<dbReference type="PANTHER" id="PTHR43364">
    <property type="entry name" value="NADH-SPECIFIC METHYLGLYOXAL REDUCTASE-RELATED"/>
    <property type="match status" value="1"/>
</dbReference>
<comment type="caution">
    <text evidence="3">The sequence shown here is derived from an EMBL/GenBank/DDBJ whole genome shotgun (WGS) entry which is preliminary data.</text>
</comment>
<organism evidence="3 4">
    <name type="scientific">Haladaptatus pallidirubidus</name>
    <dbReference type="NCBI Taxonomy" id="1008152"/>
    <lineage>
        <taxon>Archaea</taxon>
        <taxon>Methanobacteriati</taxon>
        <taxon>Methanobacteriota</taxon>
        <taxon>Stenosarchaea group</taxon>
        <taxon>Halobacteria</taxon>
        <taxon>Halobacteriales</taxon>
        <taxon>Haladaptataceae</taxon>
        <taxon>Haladaptatus</taxon>
    </lineage>
</organism>
<proteinExistence type="predicted"/>
<dbReference type="PANTHER" id="PTHR43364:SF4">
    <property type="entry name" value="NAD(P)-LINKED OXIDOREDUCTASE SUPERFAMILY PROTEIN"/>
    <property type="match status" value="1"/>
</dbReference>
<evidence type="ECO:0000256" key="1">
    <source>
        <dbReference type="ARBA" id="ARBA00023002"/>
    </source>
</evidence>
<dbReference type="FunFam" id="3.20.20.100:FF:000004">
    <property type="entry name" value="Oxidoreductase, aldo/keto reductase"/>
    <property type="match status" value="1"/>
</dbReference>
<evidence type="ECO:0000313" key="4">
    <source>
        <dbReference type="Proteomes" id="UP001501729"/>
    </source>
</evidence>
<evidence type="ECO:0000313" key="3">
    <source>
        <dbReference type="EMBL" id="GAA5061993.1"/>
    </source>
</evidence>
<dbReference type="Gene3D" id="3.20.20.100">
    <property type="entry name" value="NADP-dependent oxidoreductase domain"/>
    <property type="match status" value="1"/>
</dbReference>
<evidence type="ECO:0000259" key="2">
    <source>
        <dbReference type="Pfam" id="PF00248"/>
    </source>
</evidence>
<dbReference type="InterPro" id="IPR023210">
    <property type="entry name" value="NADP_OxRdtase_dom"/>
</dbReference>
<name>A0AAV3UPH3_9EURY</name>
<dbReference type="GO" id="GO:0005829">
    <property type="term" value="C:cytosol"/>
    <property type="evidence" value="ECO:0007669"/>
    <property type="project" value="UniProtKB-ARBA"/>
</dbReference>
<accession>A0AAV3UPH3</accession>
<gene>
    <name evidence="3" type="ORF">GCM10025751_48680</name>
</gene>
<dbReference type="EMBL" id="BAABKX010000022">
    <property type="protein sequence ID" value="GAA5061993.1"/>
    <property type="molecule type" value="Genomic_DNA"/>
</dbReference>
<keyword evidence="1" id="KW-0560">Oxidoreductase</keyword>
<dbReference type="Pfam" id="PF00248">
    <property type="entry name" value="Aldo_ket_red"/>
    <property type="match status" value="1"/>
</dbReference>
<dbReference type="InterPro" id="IPR036812">
    <property type="entry name" value="NAD(P)_OxRdtase_dom_sf"/>
</dbReference>
<reference evidence="3 4" key="1">
    <citation type="journal article" date="2019" name="Int. J. Syst. Evol. Microbiol.">
        <title>The Global Catalogue of Microorganisms (GCM) 10K type strain sequencing project: providing services to taxonomists for standard genome sequencing and annotation.</title>
        <authorList>
            <consortium name="The Broad Institute Genomics Platform"/>
            <consortium name="The Broad Institute Genome Sequencing Center for Infectious Disease"/>
            <person name="Wu L."/>
            <person name="Ma J."/>
        </authorList>
    </citation>
    <scope>NUCLEOTIDE SEQUENCE [LARGE SCALE GENOMIC DNA]</scope>
    <source>
        <strain evidence="3 4">JCM 17504</strain>
    </source>
</reference>
<dbReference type="RefSeq" id="WP_227777873.1">
    <property type="nucleotide sequence ID" value="NZ_BAABKX010000022.1"/>
</dbReference>
<dbReference type="SUPFAM" id="SSF51430">
    <property type="entry name" value="NAD(P)-linked oxidoreductase"/>
    <property type="match status" value="1"/>
</dbReference>
<feature type="domain" description="NADP-dependent oxidoreductase" evidence="2">
    <location>
        <begin position="15"/>
        <end position="315"/>
    </location>
</feature>
<dbReference type="GeneID" id="68616505"/>
<protein>
    <submittedName>
        <fullName evidence="3">Aldo/keto reductase</fullName>
    </submittedName>
</protein>